<evidence type="ECO:0000313" key="2">
    <source>
        <dbReference type="Proteomes" id="UP000587760"/>
    </source>
</evidence>
<evidence type="ECO:0008006" key="3">
    <source>
        <dbReference type="Google" id="ProtNLM"/>
    </source>
</evidence>
<evidence type="ECO:0000313" key="1">
    <source>
        <dbReference type="EMBL" id="MBB6479682.1"/>
    </source>
</evidence>
<comment type="caution">
    <text evidence="1">The sequence shown here is derived from an EMBL/GenBank/DDBJ whole genome shotgun (WGS) entry which is preliminary data.</text>
</comment>
<reference evidence="1 2" key="1">
    <citation type="submission" date="2020-08" db="EMBL/GenBank/DDBJ databases">
        <title>Genomic Encyclopedia of Type Strains, Phase IV (KMG-IV): sequencing the most valuable type-strain genomes for metagenomic binning, comparative biology and taxonomic classification.</title>
        <authorList>
            <person name="Goeker M."/>
        </authorList>
    </citation>
    <scope>NUCLEOTIDE SEQUENCE [LARGE SCALE GENOMIC DNA]</scope>
    <source>
        <strain evidence="1 2">DSM 2461</strain>
    </source>
</reference>
<dbReference type="InterPro" id="IPR014998">
    <property type="entry name" value="DUF1848"/>
</dbReference>
<proteinExistence type="predicted"/>
<name>A0A841RB91_9SPIO</name>
<protein>
    <recommendedName>
        <fullName evidence="3">DUF1848 domain-containing protein</fullName>
    </recommendedName>
</protein>
<sequence length="317" mass="35931">MIISASRRTDIPSFYGRWFLNRLKAGEVFVRNPVNRKQVSVIPLSKDNVDCIVFWTKDPGPFLPFLDELDSYGIPYYFSITITPYGPDIETRLRSPESVIESVKSLSRRIGSKRIIWRYDPVIFFKDMDVKSHLKAFAVMAEQLEGITDKCVFSFLSEYGKISEFVKKRGAGNGRREERRSLVGAMAEIAFQANMKLASCALSEDFRESGVGHNRCIDPDLIGEVCGYPIFSRPDKSQREACGCAESRDIGSYNTCLHGCLYCYANREESSIRRKSALYNPDSPMLCDSLAGDENLTPCRNCESLRKEIIPGFSFDF</sequence>
<accession>A0A841RB91</accession>
<organism evidence="1 2">
    <name type="scientific">Spirochaeta isovalerica</name>
    <dbReference type="NCBI Taxonomy" id="150"/>
    <lineage>
        <taxon>Bacteria</taxon>
        <taxon>Pseudomonadati</taxon>
        <taxon>Spirochaetota</taxon>
        <taxon>Spirochaetia</taxon>
        <taxon>Spirochaetales</taxon>
        <taxon>Spirochaetaceae</taxon>
        <taxon>Spirochaeta</taxon>
    </lineage>
</organism>
<dbReference type="EMBL" id="JACHGJ010000002">
    <property type="protein sequence ID" value="MBB6479682.1"/>
    <property type="molecule type" value="Genomic_DNA"/>
</dbReference>
<keyword evidence="2" id="KW-1185">Reference proteome</keyword>
<dbReference type="RefSeq" id="WP_184745122.1">
    <property type="nucleotide sequence ID" value="NZ_JACHGJ010000002.1"/>
</dbReference>
<gene>
    <name evidence="1" type="ORF">HNR50_001340</name>
</gene>
<dbReference type="AlphaFoldDB" id="A0A841RB91"/>
<dbReference type="Pfam" id="PF08902">
    <property type="entry name" value="DUF1848"/>
    <property type="match status" value="1"/>
</dbReference>
<dbReference type="Proteomes" id="UP000587760">
    <property type="component" value="Unassembled WGS sequence"/>
</dbReference>